<dbReference type="HOGENOM" id="CLU_719455_0_0_10"/>
<gene>
    <name evidence="2" type="ordered locus">Slin_6401</name>
</gene>
<feature type="transmembrane region" description="Helical" evidence="1">
    <location>
        <begin position="140"/>
        <end position="158"/>
    </location>
</feature>
<proteinExistence type="predicted"/>
<evidence type="ECO:0008006" key="4">
    <source>
        <dbReference type="Google" id="ProtNLM"/>
    </source>
</evidence>
<evidence type="ECO:0000313" key="2">
    <source>
        <dbReference type="EMBL" id="ADB42359.1"/>
    </source>
</evidence>
<feature type="transmembrane region" description="Helical" evidence="1">
    <location>
        <begin position="165"/>
        <end position="195"/>
    </location>
</feature>
<dbReference type="EMBL" id="CP001769">
    <property type="protein sequence ID" value="ADB42359.1"/>
    <property type="molecule type" value="Genomic_DNA"/>
</dbReference>
<keyword evidence="1" id="KW-0472">Membrane</keyword>
<evidence type="ECO:0000256" key="1">
    <source>
        <dbReference type="SAM" id="Phobius"/>
    </source>
</evidence>
<evidence type="ECO:0000313" key="3">
    <source>
        <dbReference type="Proteomes" id="UP000002028"/>
    </source>
</evidence>
<feature type="transmembrane region" description="Helical" evidence="1">
    <location>
        <begin position="12"/>
        <end position="35"/>
    </location>
</feature>
<name>D2QU77_SPILD</name>
<keyword evidence="1" id="KW-0812">Transmembrane</keyword>
<feature type="transmembrane region" description="Helical" evidence="1">
    <location>
        <begin position="47"/>
        <end position="65"/>
    </location>
</feature>
<sequence length="384" mass="43981">MQSSSEQGQNPLFAQLLNLVAPVAFVFAVVSENFVSSRISLDYFKNYFILFLFIIIFPTAFILIGDPSFFKEFYQSTLYILLPLASVYFIGYLQCTKEDYEQAFFIIFLGCMLSLVPKLMSGDIVYQLIKAGIAGDSEVGTESDIVSFMFGLLTLYYFKNRKYGLFILALLFSILSFKRIVLTGICISLLVYTFLKWYPSLFSHKKMILLFVLLFNLAVPMLMLEATNDSVIAQEISEDWFDTSIESLTMGRKGFYSVITQKLGEPTVIGVGYGKAKAVFIQALGRAEYIHSDLIKLLYELGILGYCIWVFFWYKNNIKQLDMFALSIYMNILFISDNVFVYFPTLFLYYLLQSNFLLNESLLNDSKIKSLKIPSVTPNFLARV</sequence>
<feature type="transmembrane region" description="Helical" evidence="1">
    <location>
        <begin position="77"/>
        <end position="95"/>
    </location>
</feature>
<feature type="transmembrane region" description="Helical" evidence="1">
    <location>
        <begin position="207"/>
        <end position="224"/>
    </location>
</feature>
<organism evidence="2 3">
    <name type="scientific">Spirosoma linguale (strain ATCC 33905 / DSM 74 / LMG 10896 / Claus 1)</name>
    <dbReference type="NCBI Taxonomy" id="504472"/>
    <lineage>
        <taxon>Bacteria</taxon>
        <taxon>Pseudomonadati</taxon>
        <taxon>Bacteroidota</taxon>
        <taxon>Cytophagia</taxon>
        <taxon>Cytophagales</taxon>
        <taxon>Cytophagaceae</taxon>
        <taxon>Spirosoma</taxon>
    </lineage>
</organism>
<accession>D2QU77</accession>
<protein>
    <recommendedName>
        <fullName evidence="4">O-antigen polymerase</fullName>
    </recommendedName>
</protein>
<dbReference type="Proteomes" id="UP000002028">
    <property type="component" value="Chromosome"/>
</dbReference>
<reference evidence="2 3" key="1">
    <citation type="journal article" date="2010" name="Stand. Genomic Sci.">
        <title>Complete genome sequence of Spirosoma linguale type strain (1).</title>
        <authorList>
            <person name="Lail K."/>
            <person name="Sikorski J."/>
            <person name="Saunders E."/>
            <person name="Lapidus A."/>
            <person name="Glavina Del Rio T."/>
            <person name="Copeland A."/>
            <person name="Tice H."/>
            <person name="Cheng J.-F."/>
            <person name="Lucas S."/>
            <person name="Nolan M."/>
            <person name="Bruce D."/>
            <person name="Goodwin L."/>
            <person name="Pitluck S."/>
            <person name="Ivanova N."/>
            <person name="Mavromatis K."/>
            <person name="Ovchinnikova G."/>
            <person name="Pati A."/>
            <person name="Chen A."/>
            <person name="Palaniappan K."/>
            <person name="Land M."/>
            <person name="Hauser L."/>
            <person name="Chang Y.-J."/>
            <person name="Jeffries C.D."/>
            <person name="Chain P."/>
            <person name="Brettin T."/>
            <person name="Detter J.C."/>
            <person name="Schuetze A."/>
            <person name="Rohde M."/>
            <person name="Tindall B.J."/>
            <person name="Goeker M."/>
            <person name="Bristow J."/>
            <person name="Eisen J.A."/>
            <person name="Markowitz V."/>
            <person name="Hugenholtz P."/>
            <person name="Kyrpides N.C."/>
            <person name="Klenk H.-P."/>
            <person name="Chen F."/>
        </authorList>
    </citation>
    <scope>NUCLEOTIDE SEQUENCE [LARGE SCALE GENOMIC DNA]</scope>
    <source>
        <strain evidence="3">ATCC 33905 / DSM 74 / LMG 10896 / Claus 1</strain>
    </source>
</reference>
<feature type="transmembrane region" description="Helical" evidence="1">
    <location>
        <begin position="102"/>
        <end position="120"/>
    </location>
</feature>
<feature type="transmembrane region" description="Helical" evidence="1">
    <location>
        <begin position="297"/>
        <end position="314"/>
    </location>
</feature>
<keyword evidence="1" id="KW-1133">Transmembrane helix</keyword>
<dbReference type="AlphaFoldDB" id="D2QU77"/>
<dbReference type="KEGG" id="sli:Slin_6401"/>
<keyword evidence="3" id="KW-1185">Reference proteome</keyword>
<dbReference type="STRING" id="504472.Slin_6401"/>
<feature type="transmembrane region" description="Helical" evidence="1">
    <location>
        <begin position="326"/>
        <end position="352"/>
    </location>
</feature>
<dbReference type="eggNOG" id="ENOG5033P87">
    <property type="taxonomic scope" value="Bacteria"/>
</dbReference>